<evidence type="ECO:0000256" key="1">
    <source>
        <dbReference type="SAM" id="MobiDB-lite"/>
    </source>
</evidence>
<feature type="compositionally biased region" description="Low complexity" evidence="1">
    <location>
        <begin position="1"/>
        <end position="15"/>
    </location>
</feature>
<accession>A0ABQ2UT08</accession>
<feature type="compositionally biased region" description="Polar residues" evidence="1">
    <location>
        <begin position="16"/>
        <end position="29"/>
    </location>
</feature>
<keyword evidence="3" id="KW-1185">Reference proteome</keyword>
<organism evidence="2 3">
    <name type="scientific">Streptomyces albospinus</name>
    <dbReference type="NCBI Taxonomy" id="285515"/>
    <lineage>
        <taxon>Bacteria</taxon>
        <taxon>Bacillati</taxon>
        <taxon>Actinomycetota</taxon>
        <taxon>Actinomycetes</taxon>
        <taxon>Kitasatosporales</taxon>
        <taxon>Streptomycetaceae</taxon>
        <taxon>Streptomyces</taxon>
    </lineage>
</organism>
<dbReference type="EMBL" id="BMRP01000004">
    <property type="protein sequence ID" value="GGU52360.1"/>
    <property type="molecule type" value="Genomic_DNA"/>
</dbReference>
<comment type="caution">
    <text evidence="2">The sequence shown here is derived from an EMBL/GenBank/DDBJ whole genome shotgun (WGS) entry which is preliminary data.</text>
</comment>
<dbReference type="Proteomes" id="UP000654471">
    <property type="component" value="Unassembled WGS sequence"/>
</dbReference>
<sequence length="73" mass="7469">MAGSATFTTETSRTTRNCPAQTSSITSQDGAAALRSAADSVEEVAIGGMRTMLALGARPAHRDIGALDICRTA</sequence>
<evidence type="ECO:0000313" key="2">
    <source>
        <dbReference type="EMBL" id="GGU52360.1"/>
    </source>
</evidence>
<proteinExistence type="predicted"/>
<gene>
    <name evidence="2" type="ORF">GCM10010211_15950</name>
</gene>
<reference evidence="3" key="1">
    <citation type="journal article" date="2019" name="Int. J. Syst. Evol. Microbiol.">
        <title>The Global Catalogue of Microorganisms (GCM) 10K type strain sequencing project: providing services to taxonomists for standard genome sequencing and annotation.</title>
        <authorList>
            <consortium name="The Broad Institute Genomics Platform"/>
            <consortium name="The Broad Institute Genome Sequencing Center for Infectious Disease"/>
            <person name="Wu L."/>
            <person name="Ma J."/>
        </authorList>
    </citation>
    <scope>NUCLEOTIDE SEQUENCE [LARGE SCALE GENOMIC DNA]</scope>
    <source>
        <strain evidence="3">JCM 3399</strain>
    </source>
</reference>
<name>A0ABQ2UT08_9ACTN</name>
<protein>
    <submittedName>
        <fullName evidence="2">Uncharacterized protein</fullName>
    </submittedName>
</protein>
<evidence type="ECO:0000313" key="3">
    <source>
        <dbReference type="Proteomes" id="UP000654471"/>
    </source>
</evidence>
<feature type="region of interest" description="Disordered" evidence="1">
    <location>
        <begin position="1"/>
        <end position="29"/>
    </location>
</feature>